<accession>A0A0Q3WRD5</accession>
<dbReference type="STRING" id="157838.AN964_08615"/>
<evidence type="ECO:0000259" key="2">
    <source>
        <dbReference type="Pfam" id="PF07853"/>
    </source>
</evidence>
<dbReference type="Proteomes" id="UP000051888">
    <property type="component" value="Unassembled WGS sequence"/>
</dbReference>
<sequence length="65" mass="7502">MQLQKRPKLNIHRSKMEILLDIICLLIIIGNVIYIIIMYPCLPNRIPIHFNGNDVADGWGNKAFV</sequence>
<dbReference type="Pfam" id="PF07853">
    <property type="entry name" value="DUF1648"/>
    <property type="match status" value="1"/>
</dbReference>
<name>A0A0Q3WRD5_9BACI</name>
<gene>
    <name evidence="3" type="ORF">AN964_08615</name>
</gene>
<dbReference type="AlphaFoldDB" id="A0A0Q3WRD5"/>
<feature type="domain" description="DUF1648" evidence="2">
    <location>
        <begin position="26"/>
        <end position="64"/>
    </location>
</feature>
<organism evidence="3 4">
    <name type="scientific">Heyndrickxia shackletonii</name>
    <dbReference type="NCBI Taxonomy" id="157838"/>
    <lineage>
        <taxon>Bacteria</taxon>
        <taxon>Bacillati</taxon>
        <taxon>Bacillota</taxon>
        <taxon>Bacilli</taxon>
        <taxon>Bacillales</taxon>
        <taxon>Bacillaceae</taxon>
        <taxon>Heyndrickxia</taxon>
    </lineage>
</organism>
<evidence type="ECO:0000313" key="3">
    <source>
        <dbReference type="EMBL" id="KQL53551.1"/>
    </source>
</evidence>
<feature type="transmembrane region" description="Helical" evidence="1">
    <location>
        <begin position="20"/>
        <end position="39"/>
    </location>
</feature>
<reference evidence="3 4" key="1">
    <citation type="submission" date="2015-09" db="EMBL/GenBank/DDBJ databases">
        <title>Genome sequencing project for genomic taxonomy and phylogenomics of Bacillus-like bacteria.</title>
        <authorList>
            <person name="Liu B."/>
            <person name="Wang J."/>
            <person name="Zhu Y."/>
            <person name="Liu G."/>
            <person name="Chen Q."/>
            <person name="Chen Z."/>
            <person name="Lan J."/>
            <person name="Che J."/>
            <person name="Ge C."/>
            <person name="Shi H."/>
            <person name="Pan Z."/>
            <person name="Liu X."/>
        </authorList>
    </citation>
    <scope>NUCLEOTIDE SEQUENCE [LARGE SCALE GENOMIC DNA]</scope>
    <source>
        <strain evidence="3 4">LMG 18435</strain>
    </source>
</reference>
<evidence type="ECO:0000313" key="4">
    <source>
        <dbReference type="Proteomes" id="UP000051888"/>
    </source>
</evidence>
<keyword evidence="4" id="KW-1185">Reference proteome</keyword>
<dbReference type="PATRIC" id="fig|157838.3.peg.1890"/>
<keyword evidence="1" id="KW-1133">Transmembrane helix</keyword>
<proteinExistence type="predicted"/>
<keyword evidence="1" id="KW-0472">Membrane</keyword>
<dbReference type="EMBL" id="LJJC01000004">
    <property type="protein sequence ID" value="KQL53551.1"/>
    <property type="molecule type" value="Genomic_DNA"/>
</dbReference>
<keyword evidence="1" id="KW-0812">Transmembrane</keyword>
<evidence type="ECO:0000256" key="1">
    <source>
        <dbReference type="SAM" id="Phobius"/>
    </source>
</evidence>
<protein>
    <recommendedName>
        <fullName evidence="2">DUF1648 domain-containing protein</fullName>
    </recommendedName>
</protein>
<dbReference type="InterPro" id="IPR012867">
    <property type="entry name" value="DUF1648"/>
</dbReference>
<comment type="caution">
    <text evidence="3">The sequence shown here is derived from an EMBL/GenBank/DDBJ whole genome shotgun (WGS) entry which is preliminary data.</text>
</comment>